<dbReference type="RefSeq" id="WP_257914107.1">
    <property type="nucleotide sequence ID" value="NZ_JANPWE010000012.1"/>
</dbReference>
<organism evidence="10 11">
    <name type="scientific">Dehalobacterium formicoaceticum</name>
    <dbReference type="NCBI Taxonomy" id="51515"/>
    <lineage>
        <taxon>Bacteria</taxon>
        <taxon>Bacillati</taxon>
        <taxon>Bacillota</taxon>
        <taxon>Clostridia</taxon>
        <taxon>Eubacteriales</taxon>
        <taxon>Peptococcaceae</taxon>
        <taxon>Dehalobacterium</taxon>
    </lineage>
</organism>
<proteinExistence type="inferred from homology"/>
<keyword evidence="2 8" id="KW-0699">rRNA-binding</keyword>
<dbReference type="Gene3D" id="6.10.160.10">
    <property type="match status" value="1"/>
</dbReference>
<evidence type="ECO:0000256" key="5">
    <source>
        <dbReference type="ARBA" id="ARBA00023274"/>
    </source>
</evidence>
<evidence type="ECO:0000256" key="1">
    <source>
        <dbReference type="ARBA" id="ARBA00007698"/>
    </source>
</evidence>
<accession>A0ABT1Y7G7</accession>
<comment type="caution">
    <text evidence="10">The sequence shown here is derived from an EMBL/GenBank/DDBJ whole genome shotgun (WGS) entry which is preliminary data.</text>
</comment>
<dbReference type="Gene3D" id="1.10.1900.20">
    <property type="entry name" value="Ribosomal protein L20"/>
    <property type="match status" value="1"/>
</dbReference>
<evidence type="ECO:0000256" key="7">
    <source>
        <dbReference type="ARBA" id="ARBA00035172"/>
    </source>
</evidence>
<keyword evidence="11" id="KW-1185">Reference proteome</keyword>
<dbReference type="InterPro" id="IPR035566">
    <property type="entry name" value="Ribosomal_protein_bL20_C"/>
</dbReference>
<dbReference type="NCBIfam" id="TIGR01032">
    <property type="entry name" value="rplT_bact"/>
    <property type="match status" value="1"/>
</dbReference>
<evidence type="ECO:0000256" key="4">
    <source>
        <dbReference type="ARBA" id="ARBA00022980"/>
    </source>
</evidence>
<evidence type="ECO:0000256" key="9">
    <source>
        <dbReference type="RuleBase" id="RU000560"/>
    </source>
</evidence>
<reference evidence="10 11" key="1">
    <citation type="submission" date="2022-08" db="EMBL/GenBank/DDBJ databases">
        <title>Proteogenomics of the novel Dehalobacterium formicoaceticum strain EZ94 highlights a key role of methyltransferases during anaerobic dichloromethane degradation.</title>
        <authorList>
            <person name="Wasmund K."/>
        </authorList>
    </citation>
    <scope>NUCLEOTIDE SEQUENCE [LARGE SCALE GENOMIC DNA]</scope>
    <source>
        <strain evidence="10 11">EZ94</strain>
    </source>
</reference>
<keyword evidence="4 8" id="KW-0689">Ribosomal protein</keyword>
<dbReference type="InterPro" id="IPR049946">
    <property type="entry name" value="RIBOSOMAL_L20_CS"/>
</dbReference>
<protein>
    <recommendedName>
        <fullName evidence="7 8">Large ribosomal subunit protein bL20</fullName>
    </recommendedName>
</protein>
<dbReference type="EMBL" id="JANPWE010000012">
    <property type="protein sequence ID" value="MCR6546827.1"/>
    <property type="molecule type" value="Genomic_DNA"/>
</dbReference>
<dbReference type="HAMAP" id="MF_00382">
    <property type="entry name" value="Ribosomal_bL20"/>
    <property type="match status" value="1"/>
</dbReference>
<evidence type="ECO:0000313" key="11">
    <source>
        <dbReference type="Proteomes" id="UP001524944"/>
    </source>
</evidence>
<dbReference type="Pfam" id="PF00453">
    <property type="entry name" value="Ribosomal_L20"/>
    <property type="match status" value="1"/>
</dbReference>
<comment type="function">
    <text evidence="6 8 9">Binds directly to 23S ribosomal RNA and is necessary for the in vitro assembly process of the 50S ribosomal subunit. It is not involved in the protein synthesizing functions of that subunit.</text>
</comment>
<dbReference type="InterPro" id="IPR005813">
    <property type="entry name" value="Ribosomal_bL20"/>
</dbReference>
<evidence type="ECO:0000256" key="6">
    <source>
        <dbReference type="ARBA" id="ARBA00024775"/>
    </source>
</evidence>
<dbReference type="PROSITE" id="PS00937">
    <property type="entry name" value="RIBOSOMAL_L20"/>
    <property type="match status" value="1"/>
</dbReference>
<comment type="similarity">
    <text evidence="1 8 9">Belongs to the bacterial ribosomal protein bL20 family.</text>
</comment>
<sequence length="118" mass="13571">MPRVKRGVTKHQRHKKILKLAKGYRGSRSKLYRVANAQVLKSMAYSFAHRRKKKGDFRKLWITRINAAARMNGISYSRMMNGLKNAGVQVNRKMLAEVAVHDQSAFQEFVAVAKQNLK</sequence>
<evidence type="ECO:0000256" key="8">
    <source>
        <dbReference type="HAMAP-Rule" id="MF_00382"/>
    </source>
</evidence>
<keyword evidence="5 8" id="KW-0687">Ribonucleoprotein</keyword>
<dbReference type="SUPFAM" id="SSF74731">
    <property type="entry name" value="Ribosomal protein L20"/>
    <property type="match status" value="1"/>
</dbReference>
<evidence type="ECO:0000256" key="3">
    <source>
        <dbReference type="ARBA" id="ARBA00022884"/>
    </source>
</evidence>
<dbReference type="CDD" id="cd07026">
    <property type="entry name" value="Ribosomal_L20"/>
    <property type="match status" value="1"/>
</dbReference>
<keyword evidence="3 8" id="KW-0694">RNA-binding</keyword>
<evidence type="ECO:0000256" key="2">
    <source>
        <dbReference type="ARBA" id="ARBA00022730"/>
    </source>
</evidence>
<evidence type="ECO:0000313" key="10">
    <source>
        <dbReference type="EMBL" id="MCR6546827.1"/>
    </source>
</evidence>
<dbReference type="PANTHER" id="PTHR10986">
    <property type="entry name" value="39S RIBOSOMAL PROTEIN L20"/>
    <property type="match status" value="1"/>
</dbReference>
<name>A0ABT1Y7G7_9FIRM</name>
<gene>
    <name evidence="8 10" type="primary">rplT</name>
    <name evidence="10" type="ORF">NVS47_15125</name>
</gene>
<dbReference type="Proteomes" id="UP001524944">
    <property type="component" value="Unassembled WGS sequence"/>
</dbReference>
<dbReference type="PRINTS" id="PR00062">
    <property type="entry name" value="RIBOSOMALL20"/>
</dbReference>
<dbReference type="GO" id="GO:0005840">
    <property type="term" value="C:ribosome"/>
    <property type="evidence" value="ECO:0007669"/>
    <property type="project" value="UniProtKB-KW"/>
</dbReference>